<keyword evidence="2" id="KW-1185">Reference proteome</keyword>
<reference evidence="1" key="2">
    <citation type="submission" date="2020-09" db="EMBL/GenBank/DDBJ databases">
        <authorList>
            <person name="Sun Q."/>
            <person name="Ohkuma M."/>
        </authorList>
    </citation>
    <scope>NUCLEOTIDE SEQUENCE</scope>
    <source>
        <strain evidence="1">JCM 31311</strain>
    </source>
</reference>
<name>A0A918CC16_9DEIO</name>
<comment type="caution">
    <text evidence="1">The sequence shown here is derived from an EMBL/GenBank/DDBJ whole genome shotgun (WGS) entry which is preliminary data.</text>
</comment>
<protein>
    <submittedName>
        <fullName evidence="1">Uncharacterized protein</fullName>
    </submittedName>
</protein>
<organism evidence="1 2">
    <name type="scientific">Deinococcus ruber</name>
    <dbReference type="NCBI Taxonomy" id="1848197"/>
    <lineage>
        <taxon>Bacteria</taxon>
        <taxon>Thermotogati</taxon>
        <taxon>Deinococcota</taxon>
        <taxon>Deinococci</taxon>
        <taxon>Deinococcales</taxon>
        <taxon>Deinococcaceae</taxon>
        <taxon>Deinococcus</taxon>
    </lineage>
</organism>
<reference evidence="1" key="1">
    <citation type="journal article" date="2014" name="Int. J. Syst. Evol. Microbiol.">
        <title>Complete genome sequence of Corynebacterium casei LMG S-19264T (=DSM 44701T), isolated from a smear-ripened cheese.</title>
        <authorList>
            <consortium name="US DOE Joint Genome Institute (JGI-PGF)"/>
            <person name="Walter F."/>
            <person name="Albersmeier A."/>
            <person name="Kalinowski J."/>
            <person name="Ruckert C."/>
        </authorList>
    </citation>
    <scope>NUCLEOTIDE SEQUENCE</scope>
    <source>
        <strain evidence="1">JCM 31311</strain>
    </source>
</reference>
<dbReference type="EMBL" id="BMQL01000019">
    <property type="protein sequence ID" value="GGR16873.1"/>
    <property type="molecule type" value="Genomic_DNA"/>
</dbReference>
<dbReference type="Proteomes" id="UP000603865">
    <property type="component" value="Unassembled WGS sequence"/>
</dbReference>
<proteinExistence type="predicted"/>
<evidence type="ECO:0000313" key="2">
    <source>
        <dbReference type="Proteomes" id="UP000603865"/>
    </source>
</evidence>
<sequence>MEARLWEFDMLDEALSQVAVAFEAEPMWKERASLPPEYQVVFHRMEAAVNRYYRGRERMRSSTAATKDTLKRIDIGNIDTGNQEIQLVLSVSLETLESVIADYEPMSQGLTSFLNHMRFLRGAKPYVFVAPL</sequence>
<dbReference type="AlphaFoldDB" id="A0A918CC16"/>
<evidence type="ECO:0000313" key="1">
    <source>
        <dbReference type="EMBL" id="GGR16873.1"/>
    </source>
</evidence>
<gene>
    <name evidence="1" type="ORF">GCM10008957_31890</name>
</gene>
<accession>A0A918CC16</accession>